<organism evidence="1 2">
    <name type="scientific">Coprococcus eutactus</name>
    <dbReference type="NCBI Taxonomy" id="33043"/>
    <lineage>
        <taxon>Bacteria</taxon>
        <taxon>Bacillati</taxon>
        <taxon>Bacillota</taxon>
        <taxon>Clostridia</taxon>
        <taxon>Lachnospirales</taxon>
        <taxon>Lachnospiraceae</taxon>
        <taxon>Coprococcus</taxon>
    </lineage>
</organism>
<evidence type="ECO:0000313" key="2">
    <source>
        <dbReference type="Proteomes" id="UP000283295"/>
    </source>
</evidence>
<name>A0A3R6CVC3_9FIRM</name>
<evidence type="ECO:0000313" key="1">
    <source>
        <dbReference type="EMBL" id="RGS43505.1"/>
    </source>
</evidence>
<dbReference type="Proteomes" id="UP000283295">
    <property type="component" value="Unassembled WGS sequence"/>
</dbReference>
<proteinExistence type="predicted"/>
<accession>A0A3R6CVC3</accession>
<protein>
    <submittedName>
        <fullName evidence="1">Uncharacterized protein</fullName>
    </submittedName>
</protein>
<comment type="caution">
    <text evidence="1">The sequence shown here is derived from an EMBL/GenBank/DDBJ whole genome shotgun (WGS) entry which is preliminary data.</text>
</comment>
<reference evidence="1 2" key="1">
    <citation type="submission" date="2018-08" db="EMBL/GenBank/DDBJ databases">
        <title>A genome reference for cultivated species of the human gut microbiota.</title>
        <authorList>
            <person name="Zou Y."/>
            <person name="Xue W."/>
            <person name="Luo G."/>
        </authorList>
    </citation>
    <scope>NUCLEOTIDE SEQUENCE [LARGE SCALE GENOMIC DNA]</scope>
    <source>
        <strain evidence="1 2">AF22-21</strain>
    </source>
</reference>
<gene>
    <name evidence="1" type="ORF">DWX94_04095</name>
</gene>
<dbReference type="EMBL" id="QRVK01000006">
    <property type="protein sequence ID" value="RGS43505.1"/>
    <property type="molecule type" value="Genomic_DNA"/>
</dbReference>
<sequence length="169" mass="20265">MLEVYIKRCTFQIAKGRYNLTQGRCKRFTTAEPVHVLLDMDNPDVKSHLDEGVYDGDTFDSLWKFLHGTKHTDFEENLLCFCDLRESKESGRRIYLFDHYAGSSEKYEYLYRERQHKELYWAFKVEYIVTRRMTLKRMGELFPADKVLLYAKQHHLLSEAMLKMLCDKK</sequence>
<dbReference type="AlphaFoldDB" id="A0A3R6CVC3"/>